<dbReference type="Pfam" id="PF18198">
    <property type="entry name" value="AAA_lid_11"/>
    <property type="match status" value="1"/>
</dbReference>
<dbReference type="Pfam" id="PF12774">
    <property type="entry name" value="AAA_6"/>
    <property type="match status" value="1"/>
</dbReference>
<dbReference type="GO" id="GO:0031514">
    <property type="term" value="C:motile cilium"/>
    <property type="evidence" value="ECO:0007669"/>
    <property type="project" value="UniProtKB-SubCell"/>
</dbReference>
<feature type="domain" description="Dynein heavy chain AAA module D4" evidence="21">
    <location>
        <begin position="2491"/>
        <end position="2750"/>
    </location>
</feature>
<dbReference type="GO" id="GO:0005524">
    <property type="term" value="F:ATP binding"/>
    <property type="evidence" value="ECO:0007669"/>
    <property type="project" value="UniProtKB-KW"/>
</dbReference>
<keyword evidence="11" id="KW-0969">Cilium</keyword>
<dbReference type="PROSITE" id="PS00675">
    <property type="entry name" value="SIGMA54_INTERACT_1"/>
    <property type="match status" value="1"/>
</dbReference>
<evidence type="ECO:0000259" key="17">
    <source>
        <dbReference type="Pfam" id="PF03028"/>
    </source>
</evidence>
<dbReference type="InterPro" id="IPR042222">
    <property type="entry name" value="Dynein_2_N"/>
</dbReference>
<dbReference type="GO" id="GO:0030286">
    <property type="term" value="C:dynein complex"/>
    <property type="evidence" value="ECO:0007669"/>
    <property type="project" value="UniProtKB-KW"/>
</dbReference>
<dbReference type="FunFam" id="3.40.50.300:FF:002141">
    <property type="entry name" value="Dynein heavy chain"/>
    <property type="match status" value="1"/>
</dbReference>
<evidence type="ECO:0000256" key="7">
    <source>
        <dbReference type="ARBA" id="ARBA00022840"/>
    </source>
</evidence>
<dbReference type="Pfam" id="PF12780">
    <property type="entry name" value="AAA_8"/>
    <property type="match status" value="1"/>
</dbReference>
<dbReference type="Pfam" id="PF12777">
    <property type="entry name" value="MT"/>
    <property type="match status" value="1"/>
</dbReference>
<dbReference type="FunFam" id="1.20.140.100:FF:000004">
    <property type="entry name" value="Dynein axonemal heavy chain 6"/>
    <property type="match status" value="1"/>
</dbReference>
<keyword evidence="4" id="KW-0963">Cytoplasm</keyword>
<dbReference type="InterPro" id="IPR041466">
    <property type="entry name" value="Dynein_AAA5_ext"/>
</dbReference>
<keyword evidence="10 15" id="KW-0175">Coiled coil</keyword>
<keyword evidence="6" id="KW-0547">Nucleotide-binding</keyword>
<dbReference type="FunFam" id="3.40.50.300:FF:000044">
    <property type="entry name" value="Dynein heavy chain 5, axonemal"/>
    <property type="match status" value="1"/>
</dbReference>
<keyword evidence="14" id="KW-0966">Cell projection</keyword>
<comment type="subcellular location">
    <subcellularLocation>
        <location evidence="1">Cell projection</location>
        <location evidence="1">Cilium</location>
        <location evidence="1">Flagellum</location>
    </subcellularLocation>
    <subcellularLocation>
        <location evidence="2">Cytoplasm</location>
        <location evidence="2">Cytoskeleton</location>
        <location evidence="2">Cilium axoneme</location>
    </subcellularLocation>
</comment>
<gene>
    <name evidence="27" type="ORF">EGYM00392_LOCUS52290</name>
</gene>
<dbReference type="SUPFAM" id="SSF52540">
    <property type="entry name" value="P-loop containing nucleoside triphosphate hydrolases"/>
    <property type="match status" value="4"/>
</dbReference>
<dbReference type="InterPro" id="IPR041228">
    <property type="entry name" value="Dynein_C"/>
</dbReference>
<dbReference type="InterPro" id="IPR004273">
    <property type="entry name" value="Dynein_heavy_D6_P-loop"/>
</dbReference>
<evidence type="ECO:0000259" key="23">
    <source>
        <dbReference type="Pfam" id="PF17852"/>
    </source>
</evidence>
<dbReference type="FunFam" id="3.10.490.20:FF:000001">
    <property type="entry name" value="dynein heavy chain 7, axonemal"/>
    <property type="match status" value="1"/>
</dbReference>
<dbReference type="InterPro" id="IPR041658">
    <property type="entry name" value="AAA_lid_11"/>
</dbReference>
<dbReference type="InterPro" id="IPR026983">
    <property type="entry name" value="DHC"/>
</dbReference>
<evidence type="ECO:0000256" key="12">
    <source>
        <dbReference type="ARBA" id="ARBA00023175"/>
    </source>
</evidence>
<keyword evidence="5" id="KW-0493">Microtubule</keyword>
<evidence type="ECO:0000259" key="26">
    <source>
        <dbReference type="Pfam" id="PF18199"/>
    </source>
</evidence>
<evidence type="ECO:0000259" key="22">
    <source>
        <dbReference type="Pfam" id="PF12781"/>
    </source>
</evidence>
<feature type="domain" description="Dynein heavy chain ATP-binding dynein motor region" evidence="22">
    <location>
        <begin position="3137"/>
        <end position="3357"/>
    </location>
</feature>
<dbReference type="FunFam" id="3.20.180.20:FF:000003">
    <property type="entry name" value="Dynein heavy chain 12, axonemal"/>
    <property type="match status" value="1"/>
</dbReference>
<dbReference type="GO" id="GO:0005930">
    <property type="term" value="C:axoneme"/>
    <property type="evidence" value="ECO:0007669"/>
    <property type="project" value="UniProtKB-SubCell"/>
</dbReference>
<dbReference type="FunFam" id="1.20.1270.280:FF:000001">
    <property type="entry name" value="dynein heavy chain 7, axonemal"/>
    <property type="match status" value="1"/>
</dbReference>
<dbReference type="GO" id="GO:0008569">
    <property type="term" value="F:minus-end-directed microtubule motor activity"/>
    <property type="evidence" value="ECO:0007669"/>
    <property type="project" value="InterPro"/>
</dbReference>
<dbReference type="Pfam" id="PF17852">
    <property type="entry name" value="Dynein_AAA_lid"/>
    <property type="match status" value="1"/>
</dbReference>
<evidence type="ECO:0000256" key="6">
    <source>
        <dbReference type="ARBA" id="ARBA00022741"/>
    </source>
</evidence>
<dbReference type="InterPro" id="IPR027417">
    <property type="entry name" value="P-loop_NTPase"/>
</dbReference>
<dbReference type="Gene3D" id="1.10.8.720">
    <property type="entry name" value="Region D6 of dynein motor"/>
    <property type="match status" value="1"/>
</dbReference>
<evidence type="ECO:0000256" key="15">
    <source>
        <dbReference type="SAM" id="Coils"/>
    </source>
</evidence>
<evidence type="ECO:0000256" key="2">
    <source>
        <dbReference type="ARBA" id="ARBA00004430"/>
    </source>
</evidence>
<dbReference type="Pfam" id="PF03028">
    <property type="entry name" value="Dynein_heavy"/>
    <property type="match status" value="1"/>
</dbReference>
<evidence type="ECO:0000259" key="19">
    <source>
        <dbReference type="Pfam" id="PF12774"/>
    </source>
</evidence>
<dbReference type="FunFam" id="1.20.920.30:FF:000005">
    <property type="entry name" value="Dynein, axonemal, heavy chain 2"/>
    <property type="match status" value="1"/>
</dbReference>
<dbReference type="InterPro" id="IPR025662">
    <property type="entry name" value="Sigma_54_int_dom_ATP-bd_1"/>
</dbReference>
<feature type="domain" description="Dynein heavy chain coiled coil stalk" evidence="20">
    <location>
        <begin position="2764"/>
        <end position="3108"/>
    </location>
</feature>
<feature type="domain" description="Dynein heavy chain AAA 5 extension" evidence="23">
    <location>
        <begin position="1976"/>
        <end position="2125"/>
    </location>
</feature>
<evidence type="ECO:0000256" key="11">
    <source>
        <dbReference type="ARBA" id="ARBA00023069"/>
    </source>
</evidence>
<dbReference type="InterPro" id="IPR042219">
    <property type="entry name" value="AAA_lid_11_sf"/>
</dbReference>
<evidence type="ECO:0000259" key="24">
    <source>
        <dbReference type="Pfam" id="PF17857"/>
    </source>
</evidence>
<evidence type="ECO:0000256" key="9">
    <source>
        <dbReference type="ARBA" id="ARBA00023017"/>
    </source>
</evidence>
<feature type="coiled-coil region" evidence="15">
    <location>
        <begin position="882"/>
        <end position="942"/>
    </location>
</feature>
<dbReference type="InterPro" id="IPR043160">
    <property type="entry name" value="Dynein_C_barrel"/>
</dbReference>
<dbReference type="FunFam" id="1.10.8.720:FF:000001">
    <property type="entry name" value="dynein heavy chain 7, axonemal"/>
    <property type="match status" value="1"/>
</dbReference>
<dbReference type="Pfam" id="PF18199">
    <property type="entry name" value="Dynein_C"/>
    <property type="match status" value="1"/>
</dbReference>
<evidence type="ECO:0000259" key="21">
    <source>
        <dbReference type="Pfam" id="PF12780"/>
    </source>
</evidence>
<dbReference type="Gene3D" id="3.40.50.300">
    <property type="entry name" value="P-loop containing nucleotide triphosphate hydrolases"/>
    <property type="match status" value="5"/>
</dbReference>
<evidence type="ECO:0000256" key="3">
    <source>
        <dbReference type="ARBA" id="ARBA00008887"/>
    </source>
</evidence>
<dbReference type="Gene3D" id="1.20.58.1120">
    <property type="match status" value="1"/>
</dbReference>
<dbReference type="Gene3D" id="1.10.472.130">
    <property type="match status" value="1"/>
</dbReference>
<dbReference type="FunFam" id="1.20.920.20:FF:000001">
    <property type="entry name" value="dynein heavy chain 2, axonemal"/>
    <property type="match status" value="1"/>
</dbReference>
<keyword evidence="8" id="KW-0282">Flagellum</keyword>
<dbReference type="FunFam" id="3.40.50.300:FF:001145">
    <property type="entry name" value="Putative dynein heavy chain"/>
    <property type="match status" value="1"/>
</dbReference>
<keyword evidence="12" id="KW-0505">Motor protein</keyword>
<dbReference type="Gene3D" id="1.10.8.710">
    <property type="match status" value="1"/>
</dbReference>
<accession>A0A7S1JE37</accession>
<dbReference type="Gene3D" id="1.20.920.30">
    <property type="match status" value="1"/>
</dbReference>
<dbReference type="InterPro" id="IPR013602">
    <property type="entry name" value="Dynein_heavy_linker"/>
</dbReference>
<dbReference type="InterPro" id="IPR041589">
    <property type="entry name" value="DNAH3_AAA_lid_1"/>
</dbReference>
<feature type="compositionally biased region" description="Basic and acidic residues" evidence="16">
    <location>
        <begin position="2079"/>
        <end position="2096"/>
    </location>
</feature>
<evidence type="ECO:0000256" key="1">
    <source>
        <dbReference type="ARBA" id="ARBA00004230"/>
    </source>
</evidence>
<protein>
    <submittedName>
        <fullName evidence="27">Uncharacterized protein</fullName>
    </submittedName>
</protein>
<dbReference type="PANTHER" id="PTHR22878">
    <property type="entry name" value="DYNEIN HEAVY CHAIN 6, AXONEMAL-LIKE-RELATED"/>
    <property type="match status" value="1"/>
</dbReference>
<feature type="region of interest" description="Disordered" evidence="16">
    <location>
        <begin position="2076"/>
        <end position="2096"/>
    </location>
</feature>
<dbReference type="InterPro" id="IPR035706">
    <property type="entry name" value="AAA_9"/>
</dbReference>
<dbReference type="FunFam" id="3.40.50.300:FF:000362">
    <property type="entry name" value="Dynein, axonemal, heavy chain 6"/>
    <property type="match status" value="1"/>
</dbReference>
<feature type="compositionally biased region" description="Basic and acidic residues" evidence="16">
    <location>
        <begin position="163"/>
        <end position="172"/>
    </location>
</feature>
<feature type="coiled-coil region" evidence="15">
    <location>
        <begin position="3004"/>
        <end position="3055"/>
    </location>
</feature>
<feature type="region of interest" description="Disordered" evidence="16">
    <location>
        <begin position="96"/>
        <end position="172"/>
    </location>
</feature>
<dbReference type="Pfam" id="PF12781">
    <property type="entry name" value="AAA_9"/>
    <property type="match status" value="1"/>
</dbReference>
<sequence length="4201" mass="480174">MSFAHPDLADLTIPVPEKLIEGKFGRERYVTASAYRSQLRLQQQEEMLARRADSKAVQSGGESIMWRPDRRTPGRLGIKTSKIHVPSALRVFDPIAKQPLGTTGTIPSPPDTKRRRPASSEDLKASTGPTLSPRPASIGGNSVVHSPGSPMVPVPPGNGRSRKVVDSKDIKSKSPTEKIGCLISPRASVRTFNRNAKMSSFDGIKSYRDAHPPPLPEPDTDTEMNIVGKDPALSHFLPLEEFDNDELDLHTPEEWVALGAATGGTPARSKFHVNEETADWARCLVMEYSEELNEFRVRWKDTDKEKWVKRLNIVFDEEDPQDWQLRLEEAMHLRAEAEARMRLKLYVDKQPDEWVSPIDEDQVDRILSLVAAEFPVTHLHVIENTIKEMRVMYTYSLKHAIFKYRFQDPGEQERLAGMNLPPQELPPPVAIKGTIEIPDHDFWQVRHYISDNLFFTHHLLYRTIFSIVGRWETFENDVLVDVVLQGMEWPLELKTFQQHEEKVITDTTEKLMVEWAPNITATIQNDLDEHFNFYEDDVDRYRTSRMSRFFRTINLVMSHQMRSMIRTAVTDYVAFIKQFAVDPTTVVNLQEASKSISGNNPLFVIQLTGVSGEITYDPPLEEVEHVVMKVFTDIFAMTDDLTGVGDKLFPLLNLGEFYLRTISPHEPEIVEGRQLIHQVLEQNMVGPRALKDLYQDFNYIFARDIDSYIEQFAEKNPSLDDYSNEMQKLYDDIARIKTRSLNEVVFELVKVKCYDVKSTLITKANEIASALMKQLMSHLNEDQTVVGEQFQEIYEQIQVVPGTPEELQDLKSYIDSCGGKITQLTTKFNHVTDGITLMQKFGFLPNEDDSEMYWSTYSWPQRVYQVLDDSDFKYKESRSNFQQELRENASDLLENLQLLSKEVAAFTNYADEAKADEYYEKVKRLNETIELYKEQAQLFNSREVLFGMPATQFNFLNEVCRNFEPYQQLWTIIYNFNQQYPQWHEGLFETLDPEVIENNVNKWSKDLYKLAKQLKDEPPTVNAMTIKEKLDAFKPHVPLIAALRNPGLRDRHWKKVGPNGVKLNEETTFNHLLAEGLADYLQDIQELSEYASKEYRLEKQKEKMEIEWKSVQFELSPLGDTHTLKGVDDIQSLLDDHIIKTQTMLGSPYVKAIEANVRQWEGKLLKLQAILDEWLKCQNTWTYLNPIFSSGDIQKSMPAEAQKFTLVNSMWHSTMEGTVRVPYVLQRSQEEKILSNFVEGNKLLDDILKKLQAFLETKRLAFPRFYFLSNEELLSILAETKDPLLVQPHMGKCFEGIYRLKFEDNLDITMLFSREGEKVPLLKHINPGEHNNAVELWLTAVENVMVDTVRDQVRQSMEDYGVSSRDKWMLRWPGQVVICVSQMFWTTETEQALLEHGHKGIVDYEQHLNSNMTALIQMVRGDLTKTERCTLEALVVIEVHSRDVITELVKDEISDIGNFGWLAQLRYYWEENNVNVKQVNAEVPYGYEYLGNTGRLVITPLTDRCYRTLMGAVHLNLGGAPEGPAGTGKTETTKDLAKALAKQCVVYNCSDQITFREMAKLFKGLSASGAWGCFDEFNRIDIQVLSVIAQQVATIQLAVAARKTEFMFEGILLRLKWGVSAFITMNPGYAGRAELPDNLKALFRPVAMMVPNYAMIGEISLFSFGFLIGRSLARKLVATYKLCSEQLSSQDHYDYGMRAVKSVLTAAGNLKRRYPEEDENILMLRGLIDVNLAKFLTQDLALFQGILSDLFPGVKLPPPDYVEINLALDEAMQHYNLEPADIFRQKTLQVYEMVCVRHGLMTVGYSFSAKSCALKSLARGLTTMAAKNLEKKTHLFCMNPKSITMGQLYGQNDVSGEWTDGILSKIFRGCAHDPSDDRKWIVLDGPVDAIWIENMNTVLDDNKKLCLMNGDMITMSNAMNMIFEVQDLAVASPATVSRCGMIYLQPESLGWRPLLWSWMNEIPEGLRENEKVTTLLKTLFEWLVDPALEFTKRHSKKTMFPVNESTIISGMLKLMMTFLPGLAEKAKESEGDGDRDLQMWLEGYFLFCALWSVGGIIDFNSRLKFDTWFRGEIGQPGGDGKKKEKKDKDDGEEKPHKFLTQWPEKRMLYDYCYSTDDNKFVDWMDTVPEFKIPPEAQYHEVIVPTTDTVRYSFLLNQCLTNYLPLMFIGQTGTGKSILVKQMFLDGVDKEQFVPMFLQFSAQTSANQTQDIIDSRLEKRRKGVFGPPIGKHGLVFVDDTNMPEIEEYGAQPPIEILRQWLDYHGWYERKKDNVDFKEIQDIMFYCAIAPPGGGRNNLTPRFVRHFNLITITQFDDNSMKKIFVTLLDFVCTKPGWGTWARGLAPALVQATLNIFDSISAELLPTPDKSHYTFNLRDVSKVFQGMSMAAPEMIKNETEMQRLWVHECSRTFADRLINDDDRNWFKKAMGRIMQDNFKKGWEMVVEREPVVYADFMELQSDDRRYEELTDLQTSRGMIEKYLASYNSQHQAKMDLVVFNYVMEHVARLSRVIKAPFANALLIGVGGSGRQSATRLAAFIAENKLFNITLSSTYGREAWRDDMRTLLKMAGGKGDNTVFMFSDNQIQEEGFLEDISNILNTGEIPNLFPSEEIDGLTDMVKVAAKEAKRQLTRDSLYSFFVERSRIRLCIVLCMSPIGAALRNRLRKFPALVNCCTIDWFTAWPADALTSVAGHFLNEVEELSAQFREAVVETCVLMHSTVRDVAVRFLNEMRTHVYVTPTSYLELITTFKTLIARKSAELLAMKRRYDVGLDQLNSTEKEVDKMTVTLEELKPTLIQTAKDTEALIVHIEKESVSAEETKAVVAVEEAAANEKSAASKAIKDDCEQQLAAALPALNDAEKAVRNISKGDLTELKSMANPSAKAKNVIEAVCVCLEETPIKKKDENGKPYWDYWDVAKKKTMADTGGFLNRLLNYDKENMSQQVIDKIQPYLKNKDFKPDLVKAVSSALVGLCKWVIAMDAYYSINLIVKPKKEMLAVAEAEYTQCMADLAEKKASLDAVNAKLEQLNKGLAESLAKKKELEENFKKTEDKLVRATKLMDGLGGEKTRYSAASKTLGVQYDSILGDVVVGSGFVAYLGPFTSLYRAELVAQWVDACKKRKIPGSADFSLSALLGDPVKIQQWQVQGLPSDMFSTENAIIATTSRRWPLFVDPQGQANNWIKNMERENKLSALRLTEKDYTKNLTICIRNGLPVLLENIREEIDPTIDPLLGKQVFKESGMLAITIGDSTVEYNEAFRFYVTTKLPKPHYTPEIGVKVTLLNFGITQNGLQDQLLQKVVQNEEREIEERMTKGVQQSAINKALLKQCEDDILNLLSSDVDLLEDASVIDTLDQSKKVSDQVEIKQAEIENYAKIAQKTRDKFVPVAYRGSILFFCITELCNIDPMYQYSLQWYIELFQNGLRASDPAPEDREQRIHNIKDYFTYSLYKNICRSLFEIHKLLISFLMITKIHDEDISEMRFLLTGGADLDSGKGGNPAPWLPDQTWTMLCRTTQVPSMVHWIDDFIKDPAPWKAVYDAPLPHEVAMPGKWQEEMKPMQRLILYRLLRPDKLVPAIFQYVIDLEDKRFIEPPLFDLENIFMDSVDPWTPLIFILSSGADPFAELLKFANEKGMANRLESLSLGQGMGKRATDQIMIGKQQGLWVLLQNCHLYTDWMGSLEKIVEDYSRIDTRDSLNKEYRLWLTSMPSKTFPVSILQNGIKMIVEPPKGLRANLLRSLTADPIANPQFFNEVNKPYEWKKLVFGLCFFHAVVQERRTFGPLGWNNAYQFNETDLKISVRQLREYINRYEDIPLEALTYLTGQCNYGGRVTDDHDRRCLMALLADFYTEDIFTDEYTFTETGIYYPPEEGPYDKYVDYVRSLPMIQTPDIFGLHSNADITKDEMETKNFLDAVLLTMPRSGGGGAGASAGDTVSVVAQDISKGLRGDFDLDACLDKYPIRYEESMNTVLLQEMVRFNRLIQVIRSSLVDIVKAIKGVIVMSPQLEEVFNSMYDGRIPAMWLKRSYPSLKPLGGYVKDLFERLKFFTDWYDVGAPPVFWLPGFFFTQSFLTGVLQNYARALQLEIDTLTWNFVVMHESDYNKGPEHGCYIRGLFLEGAGWDHEKKLLRESDPKVLFVDVPIMWMQPCKEADFTEVGTYKAPLYRTSERRGVLKTTGHSSNFVMPVYIPTDKEQSHWVKRGCAMLSSLDF</sequence>
<evidence type="ECO:0000256" key="5">
    <source>
        <dbReference type="ARBA" id="ARBA00022701"/>
    </source>
</evidence>
<evidence type="ECO:0000259" key="25">
    <source>
        <dbReference type="Pfam" id="PF18198"/>
    </source>
</evidence>
<keyword evidence="9" id="KW-0243">Dynein</keyword>
<keyword evidence="7" id="KW-0067">ATP-binding</keyword>
<evidence type="ECO:0000313" key="27">
    <source>
        <dbReference type="EMBL" id="CAD9041115.1"/>
    </source>
</evidence>
<feature type="domain" description="Dynein heavy chain 3 AAA+ lid" evidence="24">
    <location>
        <begin position="2346"/>
        <end position="2434"/>
    </location>
</feature>
<feature type="domain" description="Dynein heavy chain hydrolytic ATP-binding dynein motor region" evidence="19">
    <location>
        <begin position="1485"/>
        <end position="1811"/>
    </location>
</feature>
<dbReference type="Gene3D" id="1.20.920.20">
    <property type="match status" value="1"/>
</dbReference>
<dbReference type="GO" id="GO:0045505">
    <property type="term" value="F:dynein intermediate chain binding"/>
    <property type="evidence" value="ECO:0007669"/>
    <property type="project" value="InterPro"/>
</dbReference>
<dbReference type="FunFam" id="1.10.8.710:FF:000004">
    <property type="entry name" value="Dynein axonemal heavy chain 6"/>
    <property type="match status" value="1"/>
</dbReference>
<feature type="domain" description="Dynein heavy chain C-terminal" evidence="26">
    <location>
        <begin position="3897"/>
        <end position="4196"/>
    </location>
</feature>
<evidence type="ECO:0000256" key="13">
    <source>
        <dbReference type="ARBA" id="ARBA00023212"/>
    </source>
</evidence>
<feature type="domain" description="Dynein heavy chain region D6 P-loop" evidence="17">
    <location>
        <begin position="3600"/>
        <end position="3717"/>
    </location>
</feature>
<comment type="similarity">
    <text evidence="3">Belongs to the dynein heavy chain family.</text>
</comment>
<dbReference type="GO" id="GO:0051959">
    <property type="term" value="F:dynein light intermediate chain binding"/>
    <property type="evidence" value="ECO:0007669"/>
    <property type="project" value="InterPro"/>
</dbReference>
<keyword evidence="13" id="KW-0206">Cytoskeleton</keyword>
<dbReference type="Pfam" id="PF17857">
    <property type="entry name" value="AAA_lid_1"/>
    <property type="match status" value="1"/>
</dbReference>
<name>A0A7S1JE37_9EUGL</name>
<evidence type="ECO:0000259" key="18">
    <source>
        <dbReference type="Pfam" id="PF08393"/>
    </source>
</evidence>
<dbReference type="Gene3D" id="3.10.490.20">
    <property type="match status" value="1"/>
</dbReference>
<dbReference type="PANTHER" id="PTHR22878:SF70">
    <property type="entry name" value="DYNEIN HEAVY CHAIN 2, AXONEMAL"/>
    <property type="match status" value="1"/>
</dbReference>
<feature type="region of interest" description="Disordered" evidence="16">
    <location>
        <begin position="49"/>
        <end position="78"/>
    </location>
</feature>
<feature type="domain" description="Dynein heavy chain linker" evidence="18">
    <location>
        <begin position="956"/>
        <end position="1356"/>
    </location>
</feature>
<evidence type="ECO:0000259" key="20">
    <source>
        <dbReference type="Pfam" id="PF12777"/>
    </source>
</evidence>
<dbReference type="FunFam" id="1.20.58.1120:FF:000005">
    <property type="entry name" value="Dynein, axonemal, heavy chain 12"/>
    <property type="match status" value="1"/>
</dbReference>
<dbReference type="InterPro" id="IPR035699">
    <property type="entry name" value="AAA_6"/>
</dbReference>
<dbReference type="GO" id="GO:0005874">
    <property type="term" value="C:microtubule"/>
    <property type="evidence" value="ECO:0007669"/>
    <property type="project" value="UniProtKB-KW"/>
</dbReference>
<organism evidence="27">
    <name type="scientific">Eutreptiella gymnastica</name>
    <dbReference type="NCBI Taxonomy" id="73025"/>
    <lineage>
        <taxon>Eukaryota</taxon>
        <taxon>Discoba</taxon>
        <taxon>Euglenozoa</taxon>
        <taxon>Euglenida</taxon>
        <taxon>Spirocuta</taxon>
        <taxon>Euglenophyceae</taxon>
        <taxon>Eutreptiales</taxon>
        <taxon>Eutreptiaceae</taxon>
        <taxon>Eutreptiella</taxon>
    </lineage>
</organism>
<dbReference type="EMBL" id="HBGA01142994">
    <property type="protein sequence ID" value="CAD9041115.1"/>
    <property type="molecule type" value="Transcribed_RNA"/>
</dbReference>
<dbReference type="InterPro" id="IPR024317">
    <property type="entry name" value="Dynein_heavy_chain_D4_dom"/>
</dbReference>
<dbReference type="Gene3D" id="1.20.1270.280">
    <property type="match status" value="1"/>
</dbReference>
<dbReference type="Gene3D" id="3.20.180.20">
    <property type="entry name" value="Dynein heavy chain, N-terminal domain 2"/>
    <property type="match status" value="1"/>
</dbReference>
<dbReference type="Gene3D" id="1.10.8.1220">
    <property type="match status" value="1"/>
</dbReference>
<evidence type="ECO:0000256" key="16">
    <source>
        <dbReference type="SAM" id="MobiDB-lite"/>
    </source>
</evidence>
<dbReference type="Pfam" id="PF12775">
    <property type="entry name" value="AAA_7"/>
    <property type="match status" value="1"/>
</dbReference>
<dbReference type="Pfam" id="PF08393">
    <property type="entry name" value="DHC_N2"/>
    <property type="match status" value="1"/>
</dbReference>
<dbReference type="Gene3D" id="1.20.140.100">
    <property type="entry name" value="Dynein heavy chain, N-terminal domain 2"/>
    <property type="match status" value="1"/>
</dbReference>
<dbReference type="GO" id="GO:0003341">
    <property type="term" value="P:cilium movement"/>
    <property type="evidence" value="ECO:0007669"/>
    <property type="project" value="UniProtKB-ARBA"/>
</dbReference>
<evidence type="ECO:0000256" key="8">
    <source>
        <dbReference type="ARBA" id="ARBA00022846"/>
    </source>
</evidence>
<reference evidence="27" key="1">
    <citation type="submission" date="2021-01" db="EMBL/GenBank/DDBJ databases">
        <authorList>
            <person name="Corre E."/>
            <person name="Pelletier E."/>
            <person name="Niang G."/>
            <person name="Scheremetjew M."/>
            <person name="Finn R."/>
            <person name="Kale V."/>
            <person name="Holt S."/>
            <person name="Cochrane G."/>
            <person name="Meng A."/>
            <person name="Brown T."/>
            <person name="Cohen L."/>
        </authorList>
    </citation>
    <scope>NUCLEOTIDE SEQUENCE</scope>
    <source>
        <strain evidence="27">NIES-381</strain>
    </source>
</reference>
<evidence type="ECO:0000256" key="4">
    <source>
        <dbReference type="ARBA" id="ARBA00022490"/>
    </source>
</evidence>
<evidence type="ECO:0000256" key="14">
    <source>
        <dbReference type="ARBA" id="ARBA00023273"/>
    </source>
</evidence>
<feature type="domain" description="Dynein heavy chain AAA lid" evidence="25">
    <location>
        <begin position="3752"/>
        <end position="3890"/>
    </location>
</feature>
<dbReference type="FunFam" id="1.10.8.1220:FF:000001">
    <property type="entry name" value="Dynein axonemal heavy chain 5"/>
    <property type="match status" value="1"/>
</dbReference>
<dbReference type="InterPro" id="IPR042228">
    <property type="entry name" value="Dynein_linker_3"/>
</dbReference>
<dbReference type="InterPro" id="IPR024743">
    <property type="entry name" value="Dynein_HC_stalk"/>
</dbReference>
<proteinExistence type="inferred from homology"/>
<evidence type="ECO:0000256" key="10">
    <source>
        <dbReference type="ARBA" id="ARBA00023054"/>
    </source>
</evidence>
<dbReference type="InterPro" id="IPR043157">
    <property type="entry name" value="Dynein_AAA1S"/>
</dbReference>
<dbReference type="Gene3D" id="6.10.140.1060">
    <property type="match status" value="1"/>
</dbReference>